<proteinExistence type="inferred from homology"/>
<evidence type="ECO:0000256" key="2">
    <source>
        <dbReference type="SAM" id="MobiDB-lite"/>
    </source>
</evidence>
<sequence length="224" mass="24345">MKLSEILAAREKAKGKTAQQNLSSPTAVAPRPASTKSALKVVRTRETPNADALQYVLNAEILGHGNKSYASKSDCDGDPLGKALFERRGVKNIYIMENFVTVTKDPAIDWNPLKDQVWKTIDKNVTIYQSADKAALAKIDVANFPALSKEDQMKAIEMVLDRSIRANLARDGGGVEVKGFEDNVVRIEYHGACGSCATSSTGTLQFIQGQLKQQLHSGLTVKPV</sequence>
<dbReference type="Pfam" id="PF01106">
    <property type="entry name" value="NifU"/>
    <property type="match status" value="1"/>
</dbReference>
<dbReference type="GO" id="GO:0051536">
    <property type="term" value="F:iron-sulfur cluster binding"/>
    <property type="evidence" value="ECO:0007669"/>
    <property type="project" value="InterPro"/>
</dbReference>
<dbReference type="GO" id="GO:0005506">
    <property type="term" value="F:iron ion binding"/>
    <property type="evidence" value="ECO:0007669"/>
    <property type="project" value="InterPro"/>
</dbReference>
<dbReference type="Gene3D" id="3.30.300.130">
    <property type="entry name" value="Fe-S cluster assembly (FSCA)"/>
    <property type="match status" value="1"/>
</dbReference>
<dbReference type="InterPro" id="IPR034904">
    <property type="entry name" value="FSCA_dom_sf"/>
</dbReference>
<dbReference type="Gene3D" id="3.30.1370.70">
    <property type="entry name" value="Scaffold protein Nfu/NifU, N-terminal domain"/>
    <property type="match status" value="1"/>
</dbReference>
<dbReference type="InterPro" id="IPR014824">
    <property type="entry name" value="Nfu/NifU_N"/>
</dbReference>
<dbReference type="PANTHER" id="PTHR11178">
    <property type="entry name" value="IRON-SULFUR CLUSTER SCAFFOLD PROTEIN NFU-RELATED"/>
    <property type="match status" value="1"/>
</dbReference>
<protein>
    <recommendedName>
        <fullName evidence="3">Scaffold protein Nfu/NifU N-terminal domain-containing protein</fullName>
    </recommendedName>
</protein>
<organism evidence="4">
    <name type="scientific">hydrothermal vent metagenome</name>
    <dbReference type="NCBI Taxonomy" id="652676"/>
    <lineage>
        <taxon>unclassified sequences</taxon>
        <taxon>metagenomes</taxon>
        <taxon>ecological metagenomes</taxon>
    </lineage>
</organism>
<evidence type="ECO:0000313" key="4">
    <source>
        <dbReference type="EMBL" id="VAX29380.1"/>
    </source>
</evidence>
<dbReference type="GO" id="GO:0016226">
    <property type="term" value="P:iron-sulfur cluster assembly"/>
    <property type="evidence" value="ECO:0007669"/>
    <property type="project" value="InterPro"/>
</dbReference>
<dbReference type="EMBL" id="UOGG01000081">
    <property type="protein sequence ID" value="VAX29380.1"/>
    <property type="molecule type" value="Genomic_DNA"/>
</dbReference>
<feature type="region of interest" description="Disordered" evidence="2">
    <location>
        <begin position="10"/>
        <end position="35"/>
    </location>
</feature>
<dbReference type="SUPFAM" id="SSF117916">
    <property type="entry name" value="Fe-S cluster assembly (FSCA) domain-like"/>
    <property type="match status" value="1"/>
</dbReference>
<comment type="similarity">
    <text evidence="1">Belongs to the NifU family.</text>
</comment>
<dbReference type="Pfam" id="PF08712">
    <property type="entry name" value="Nfu_N"/>
    <property type="match status" value="1"/>
</dbReference>
<dbReference type="PANTHER" id="PTHR11178:SF1">
    <property type="entry name" value="NFU1 IRON-SULFUR CLUSTER SCAFFOLD HOMOLOG, MITOCHONDRIAL"/>
    <property type="match status" value="1"/>
</dbReference>
<gene>
    <name evidence="4" type="ORF">MNBD_NITROSPINAE05-1097</name>
</gene>
<dbReference type="InterPro" id="IPR036498">
    <property type="entry name" value="Nfu/NifU_N_sf"/>
</dbReference>
<name>A0A3B1D310_9ZZZZ</name>
<dbReference type="InterPro" id="IPR001075">
    <property type="entry name" value="NIF_FeS_clus_asmbl_NifU_C"/>
</dbReference>
<dbReference type="SMART" id="SM00932">
    <property type="entry name" value="Nfu_N"/>
    <property type="match status" value="1"/>
</dbReference>
<evidence type="ECO:0000259" key="3">
    <source>
        <dbReference type="SMART" id="SM00932"/>
    </source>
</evidence>
<feature type="domain" description="Scaffold protein Nfu/NifU N-terminal" evidence="3">
    <location>
        <begin position="42"/>
        <end position="128"/>
    </location>
</feature>
<accession>A0A3B1D310</accession>
<dbReference type="SUPFAM" id="SSF110836">
    <property type="entry name" value="Hypothetical protein SAV1430"/>
    <property type="match status" value="1"/>
</dbReference>
<feature type="compositionally biased region" description="Polar residues" evidence="2">
    <location>
        <begin position="17"/>
        <end position="26"/>
    </location>
</feature>
<reference evidence="4" key="1">
    <citation type="submission" date="2018-06" db="EMBL/GenBank/DDBJ databases">
        <authorList>
            <person name="Zhirakovskaya E."/>
        </authorList>
    </citation>
    <scope>NUCLEOTIDE SEQUENCE</scope>
</reference>
<evidence type="ECO:0000256" key="1">
    <source>
        <dbReference type="ARBA" id="ARBA00006420"/>
    </source>
</evidence>
<dbReference type="AlphaFoldDB" id="A0A3B1D310"/>